<reference evidence="2" key="3">
    <citation type="submission" date="2025-08" db="UniProtKB">
        <authorList>
            <consortium name="Ensembl"/>
        </authorList>
    </citation>
    <scope>IDENTIFICATION</scope>
</reference>
<reference evidence="2" key="4">
    <citation type="submission" date="2025-09" db="UniProtKB">
        <authorList>
            <consortium name="Ensembl"/>
        </authorList>
    </citation>
    <scope>IDENTIFICATION</scope>
</reference>
<evidence type="ECO:0000313" key="2">
    <source>
        <dbReference type="Ensembl" id="ENSCINP00000031585.1"/>
    </source>
</evidence>
<feature type="region of interest" description="Disordered" evidence="1">
    <location>
        <begin position="101"/>
        <end position="126"/>
    </location>
</feature>
<sequence>MTSSYHGVSPHHTSECIMGDISPIATKPLPSIYHNNEGLDPNPLSRRTLSPVMEMSFRDCGRHVVGKSVLRKPSFRKDPSYEAPRITRSVSWNDLTNDNAAPLVPSNGAHDTSLSSNEDEISTNNIPFRCHGDIMEEEDCEKSRENDNADKLNLTSDDVINDVIDDDVINMSTEGIPLSMMTSQAPDKLLLFPMQGNKTPIRPRVAMDPSLDQQICEQFKVPHPQAFNN</sequence>
<evidence type="ECO:0000313" key="3">
    <source>
        <dbReference type="Proteomes" id="UP000008144"/>
    </source>
</evidence>
<feature type="compositionally biased region" description="Polar residues" evidence="1">
    <location>
        <begin position="109"/>
        <end position="126"/>
    </location>
</feature>
<organism evidence="2 3">
    <name type="scientific">Ciona intestinalis</name>
    <name type="common">Transparent sea squirt</name>
    <name type="synonym">Ascidia intestinalis</name>
    <dbReference type="NCBI Taxonomy" id="7719"/>
    <lineage>
        <taxon>Eukaryota</taxon>
        <taxon>Metazoa</taxon>
        <taxon>Chordata</taxon>
        <taxon>Tunicata</taxon>
        <taxon>Ascidiacea</taxon>
        <taxon>Phlebobranchia</taxon>
        <taxon>Cionidae</taxon>
        <taxon>Ciona</taxon>
    </lineage>
</organism>
<keyword evidence="3" id="KW-1185">Reference proteome</keyword>
<name>H2XPK1_CIOIN</name>
<dbReference type="HOGENOM" id="CLU_1212146_0_0_1"/>
<accession>H2XPK1</accession>
<dbReference type="InParanoid" id="H2XPK1"/>
<proteinExistence type="predicted"/>
<reference evidence="2" key="2">
    <citation type="journal article" date="2008" name="Genome Biol.">
        <title>Improved genome assembly and evidence-based global gene model set for the chordate Ciona intestinalis: new insight into intron and operon populations.</title>
        <authorList>
            <person name="Satou Y."/>
            <person name="Mineta K."/>
            <person name="Ogasawara M."/>
            <person name="Sasakura Y."/>
            <person name="Shoguchi E."/>
            <person name="Ueno K."/>
            <person name="Yamada L."/>
            <person name="Matsumoto J."/>
            <person name="Wasserscheid J."/>
            <person name="Dewar K."/>
            <person name="Wiley G.B."/>
            <person name="Macmil S.L."/>
            <person name="Roe B.A."/>
            <person name="Zeller R.W."/>
            <person name="Hastings K.E."/>
            <person name="Lemaire P."/>
            <person name="Lindquist E."/>
            <person name="Endo T."/>
            <person name="Hotta K."/>
            <person name="Inaba K."/>
        </authorList>
    </citation>
    <scope>NUCLEOTIDE SEQUENCE [LARGE SCALE GENOMIC DNA]</scope>
    <source>
        <strain evidence="2">wild type</strain>
    </source>
</reference>
<dbReference type="Proteomes" id="UP000008144">
    <property type="component" value="Chromosome 1"/>
</dbReference>
<evidence type="ECO:0000256" key="1">
    <source>
        <dbReference type="SAM" id="MobiDB-lite"/>
    </source>
</evidence>
<protein>
    <submittedName>
        <fullName evidence="2">Uncharacterized protein</fullName>
    </submittedName>
</protein>
<dbReference type="AlphaFoldDB" id="H2XPK1"/>
<reference evidence="3" key="1">
    <citation type="journal article" date="2002" name="Science">
        <title>The draft genome of Ciona intestinalis: insights into chordate and vertebrate origins.</title>
        <authorList>
            <person name="Dehal P."/>
            <person name="Satou Y."/>
            <person name="Campbell R.K."/>
            <person name="Chapman J."/>
            <person name="Degnan B."/>
            <person name="De Tomaso A."/>
            <person name="Davidson B."/>
            <person name="Di Gregorio A."/>
            <person name="Gelpke M."/>
            <person name="Goodstein D.M."/>
            <person name="Harafuji N."/>
            <person name="Hastings K.E."/>
            <person name="Ho I."/>
            <person name="Hotta K."/>
            <person name="Huang W."/>
            <person name="Kawashima T."/>
            <person name="Lemaire P."/>
            <person name="Martinez D."/>
            <person name="Meinertzhagen I.A."/>
            <person name="Necula S."/>
            <person name="Nonaka M."/>
            <person name="Putnam N."/>
            <person name="Rash S."/>
            <person name="Saiga H."/>
            <person name="Satake M."/>
            <person name="Terry A."/>
            <person name="Yamada L."/>
            <person name="Wang H.G."/>
            <person name="Awazu S."/>
            <person name="Azumi K."/>
            <person name="Boore J."/>
            <person name="Branno M."/>
            <person name="Chin-Bow S."/>
            <person name="DeSantis R."/>
            <person name="Doyle S."/>
            <person name="Francino P."/>
            <person name="Keys D.N."/>
            <person name="Haga S."/>
            <person name="Hayashi H."/>
            <person name="Hino K."/>
            <person name="Imai K.S."/>
            <person name="Inaba K."/>
            <person name="Kano S."/>
            <person name="Kobayashi K."/>
            <person name="Kobayashi M."/>
            <person name="Lee B.I."/>
            <person name="Makabe K.W."/>
            <person name="Manohar C."/>
            <person name="Matassi G."/>
            <person name="Medina M."/>
            <person name="Mochizuki Y."/>
            <person name="Mount S."/>
            <person name="Morishita T."/>
            <person name="Miura S."/>
            <person name="Nakayama A."/>
            <person name="Nishizaka S."/>
            <person name="Nomoto H."/>
            <person name="Ohta F."/>
            <person name="Oishi K."/>
            <person name="Rigoutsos I."/>
            <person name="Sano M."/>
            <person name="Sasaki A."/>
            <person name="Sasakura Y."/>
            <person name="Shoguchi E."/>
            <person name="Shin-i T."/>
            <person name="Spagnuolo A."/>
            <person name="Stainier D."/>
            <person name="Suzuki M.M."/>
            <person name="Tassy O."/>
            <person name="Takatori N."/>
            <person name="Tokuoka M."/>
            <person name="Yagi K."/>
            <person name="Yoshizaki F."/>
            <person name="Wada S."/>
            <person name="Zhang C."/>
            <person name="Hyatt P.D."/>
            <person name="Larimer F."/>
            <person name="Detter C."/>
            <person name="Doggett N."/>
            <person name="Glavina T."/>
            <person name="Hawkins T."/>
            <person name="Richardson P."/>
            <person name="Lucas S."/>
            <person name="Kohara Y."/>
            <person name="Levine M."/>
            <person name="Satoh N."/>
            <person name="Rokhsar D.S."/>
        </authorList>
    </citation>
    <scope>NUCLEOTIDE SEQUENCE [LARGE SCALE GENOMIC DNA]</scope>
</reference>
<dbReference type="Ensembl" id="ENSCINT00000033986.1">
    <property type="protein sequence ID" value="ENSCINP00000031585.1"/>
    <property type="gene ID" value="ENSCING00000019345.1"/>
</dbReference>
<dbReference type="EMBL" id="EAAA01000059">
    <property type="status" value="NOT_ANNOTATED_CDS"/>
    <property type="molecule type" value="Genomic_DNA"/>
</dbReference>